<proteinExistence type="predicted"/>
<reference evidence="2 3" key="1">
    <citation type="submission" date="2020-01" db="EMBL/GenBank/DDBJ databases">
        <title>Aspergillus terreus IFO 6365 whole genome shotgun sequence.</title>
        <authorList>
            <person name="Kanamasa S."/>
            <person name="Takahashi H."/>
        </authorList>
    </citation>
    <scope>NUCLEOTIDE SEQUENCE [LARGE SCALE GENOMIC DNA]</scope>
    <source>
        <strain evidence="2 3">IFO 6365</strain>
    </source>
</reference>
<accession>A0A5M3YT65</accession>
<comment type="caution">
    <text evidence="2">The sequence shown here is derived from an EMBL/GenBank/DDBJ whole genome shotgun (WGS) entry which is preliminary data.</text>
</comment>
<gene>
    <name evidence="2" type="ORF">ATEIFO6365_0004054500</name>
</gene>
<feature type="compositionally biased region" description="Low complexity" evidence="1">
    <location>
        <begin position="68"/>
        <end position="90"/>
    </location>
</feature>
<dbReference type="EMBL" id="BLJY01000004">
    <property type="protein sequence ID" value="GFF15426.1"/>
    <property type="molecule type" value="Genomic_DNA"/>
</dbReference>
<evidence type="ECO:0000313" key="2">
    <source>
        <dbReference type="EMBL" id="GFF15426.1"/>
    </source>
</evidence>
<dbReference type="AlphaFoldDB" id="A0A5M3YT65"/>
<dbReference type="OrthoDB" id="5334244at2759"/>
<feature type="compositionally biased region" description="Basic and acidic residues" evidence="1">
    <location>
        <begin position="49"/>
        <end position="59"/>
    </location>
</feature>
<dbReference type="Proteomes" id="UP000452235">
    <property type="component" value="Unassembled WGS sequence"/>
</dbReference>
<protein>
    <submittedName>
        <fullName evidence="2">Conserved serine-rich protein</fullName>
    </submittedName>
</protein>
<evidence type="ECO:0000256" key="1">
    <source>
        <dbReference type="SAM" id="MobiDB-lite"/>
    </source>
</evidence>
<dbReference type="VEuPathDB" id="FungiDB:ATEG_04574"/>
<sequence>MSIVFRTIPTTRAMNPFVASSCRLQRSNLQTWRAYSHSSYGGEGEADAEPSKATRDLEHPGPPPPDVSKGSSGSQSQGSSPQSSGQTSQGKEYAIPKETSNKAHPTITDGRQSPNVDDAGNTRDNVPEDVKRHNKEMEERYDRPYNQIADEGKVHKGFWRRP</sequence>
<feature type="compositionally biased region" description="Basic and acidic residues" evidence="1">
    <location>
        <begin position="125"/>
        <end position="143"/>
    </location>
</feature>
<evidence type="ECO:0000313" key="3">
    <source>
        <dbReference type="Proteomes" id="UP000452235"/>
    </source>
</evidence>
<organism evidence="2 3">
    <name type="scientific">Aspergillus terreus</name>
    <dbReference type="NCBI Taxonomy" id="33178"/>
    <lineage>
        <taxon>Eukaryota</taxon>
        <taxon>Fungi</taxon>
        <taxon>Dikarya</taxon>
        <taxon>Ascomycota</taxon>
        <taxon>Pezizomycotina</taxon>
        <taxon>Eurotiomycetes</taxon>
        <taxon>Eurotiomycetidae</taxon>
        <taxon>Eurotiales</taxon>
        <taxon>Aspergillaceae</taxon>
        <taxon>Aspergillus</taxon>
        <taxon>Aspergillus subgen. Circumdati</taxon>
    </lineage>
</organism>
<keyword evidence="3" id="KW-1185">Reference proteome</keyword>
<name>A0A5M3YT65_ASPTE</name>
<feature type="region of interest" description="Disordered" evidence="1">
    <location>
        <begin position="34"/>
        <end position="162"/>
    </location>
</feature>